<accession>A0AAD4STW6</accession>
<sequence>MFIDAPPSCHQIDIDAPSLEVFQHKGTLAEVYDLHSFPSLIDANISLSDINDWINEDENIAINLLEHLFYVKHLVAGSCFLGALSRVDDDVFYELPSFHNLTCLEVVWSSPDLVGSALMRLLQISPKLETLVFSHGIDARLCGEDNGWKLTTVPECLLSHLRVLEFRQFSGDQRELGVVKLFSENARVLQKLIISTSSALSRDLSSKSQVKEQLQMLPRASSNCKLTFKEETG</sequence>
<protein>
    <recommendedName>
        <fullName evidence="1">FBD domain-containing protein</fullName>
    </recommendedName>
</protein>
<dbReference type="PANTHER" id="PTHR31900">
    <property type="entry name" value="F-BOX/RNI SUPERFAMILY PROTEIN-RELATED"/>
    <property type="match status" value="1"/>
</dbReference>
<organism evidence="2 3">
    <name type="scientific">Papaver atlanticum</name>
    <dbReference type="NCBI Taxonomy" id="357466"/>
    <lineage>
        <taxon>Eukaryota</taxon>
        <taxon>Viridiplantae</taxon>
        <taxon>Streptophyta</taxon>
        <taxon>Embryophyta</taxon>
        <taxon>Tracheophyta</taxon>
        <taxon>Spermatophyta</taxon>
        <taxon>Magnoliopsida</taxon>
        <taxon>Ranunculales</taxon>
        <taxon>Papaveraceae</taxon>
        <taxon>Papaveroideae</taxon>
        <taxon>Papaver</taxon>
    </lineage>
</organism>
<dbReference type="PANTHER" id="PTHR31900:SF30">
    <property type="entry name" value="SUPERFAMILY PROTEIN, PUTATIVE-RELATED"/>
    <property type="match status" value="1"/>
</dbReference>
<feature type="domain" description="FBD" evidence="1">
    <location>
        <begin position="155"/>
        <end position="229"/>
    </location>
</feature>
<dbReference type="EMBL" id="JAJJMB010008785">
    <property type="protein sequence ID" value="KAI3920765.1"/>
    <property type="molecule type" value="Genomic_DNA"/>
</dbReference>
<dbReference type="InterPro" id="IPR050232">
    <property type="entry name" value="FBL13/AtMIF1-like"/>
</dbReference>
<keyword evidence="3" id="KW-1185">Reference proteome</keyword>
<comment type="caution">
    <text evidence="2">The sequence shown here is derived from an EMBL/GenBank/DDBJ whole genome shotgun (WGS) entry which is preliminary data.</text>
</comment>
<name>A0AAD4STW6_9MAGN</name>
<evidence type="ECO:0000259" key="1">
    <source>
        <dbReference type="SMART" id="SM00579"/>
    </source>
</evidence>
<proteinExistence type="predicted"/>
<reference evidence="2" key="1">
    <citation type="submission" date="2022-04" db="EMBL/GenBank/DDBJ databases">
        <title>A functionally conserved STORR gene fusion in Papaver species that diverged 16.8 million years ago.</title>
        <authorList>
            <person name="Catania T."/>
        </authorList>
    </citation>
    <scope>NUCLEOTIDE SEQUENCE</scope>
    <source>
        <strain evidence="2">S-188037</strain>
    </source>
</reference>
<evidence type="ECO:0000313" key="3">
    <source>
        <dbReference type="Proteomes" id="UP001202328"/>
    </source>
</evidence>
<evidence type="ECO:0000313" key="2">
    <source>
        <dbReference type="EMBL" id="KAI3920765.1"/>
    </source>
</evidence>
<dbReference type="InterPro" id="IPR006566">
    <property type="entry name" value="FBD"/>
</dbReference>
<dbReference type="Pfam" id="PF08387">
    <property type="entry name" value="FBD"/>
    <property type="match status" value="1"/>
</dbReference>
<dbReference type="Proteomes" id="UP001202328">
    <property type="component" value="Unassembled WGS sequence"/>
</dbReference>
<dbReference type="AlphaFoldDB" id="A0AAD4STW6"/>
<dbReference type="SMART" id="SM00579">
    <property type="entry name" value="FBD"/>
    <property type="match status" value="1"/>
</dbReference>
<gene>
    <name evidence="2" type="ORF">MKW98_005591</name>
</gene>